<dbReference type="RefSeq" id="WP_203838909.1">
    <property type="nucleotide sequence ID" value="NZ_BAAATV010000002.1"/>
</dbReference>
<organism evidence="1 2">
    <name type="scientific">Winogradskya humida</name>
    <dbReference type="NCBI Taxonomy" id="113566"/>
    <lineage>
        <taxon>Bacteria</taxon>
        <taxon>Bacillati</taxon>
        <taxon>Actinomycetota</taxon>
        <taxon>Actinomycetes</taxon>
        <taxon>Micromonosporales</taxon>
        <taxon>Micromonosporaceae</taxon>
        <taxon>Winogradskya</taxon>
    </lineage>
</organism>
<evidence type="ECO:0000313" key="1">
    <source>
        <dbReference type="EMBL" id="GIE21806.1"/>
    </source>
</evidence>
<gene>
    <name evidence="1" type="ORF">Ahu01nite_049080</name>
</gene>
<protein>
    <submittedName>
        <fullName evidence="1">Uncharacterized protein</fullName>
    </submittedName>
</protein>
<reference evidence="1 2" key="1">
    <citation type="submission" date="2021-01" db="EMBL/GenBank/DDBJ databases">
        <title>Whole genome shotgun sequence of Actinoplanes humidus NBRC 14915.</title>
        <authorList>
            <person name="Komaki H."/>
            <person name="Tamura T."/>
        </authorList>
    </citation>
    <scope>NUCLEOTIDE SEQUENCE [LARGE SCALE GENOMIC DNA]</scope>
    <source>
        <strain evidence="1 2">NBRC 14915</strain>
    </source>
</reference>
<keyword evidence="2" id="KW-1185">Reference proteome</keyword>
<comment type="caution">
    <text evidence="1">The sequence shown here is derived from an EMBL/GenBank/DDBJ whole genome shotgun (WGS) entry which is preliminary data.</text>
</comment>
<dbReference type="Proteomes" id="UP000603200">
    <property type="component" value="Unassembled WGS sequence"/>
</dbReference>
<evidence type="ECO:0000313" key="2">
    <source>
        <dbReference type="Proteomes" id="UP000603200"/>
    </source>
</evidence>
<accession>A0ABQ3ZTA9</accession>
<proteinExistence type="predicted"/>
<dbReference type="EMBL" id="BOMN01000060">
    <property type="protein sequence ID" value="GIE21806.1"/>
    <property type="molecule type" value="Genomic_DNA"/>
</dbReference>
<name>A0ABQ3ZTA9_9ACTN</name>
<sequence length="104" mass="11464">MRTVIPALRDLLYEHCGYIVPAKFTPDFVSLHGDNWRVADRDWTDIVGLVLNTTAVSPGASGAQAIRQAVEAAAVFLTDDEIWPWCPICFLGTSATRKDETDGR</sequence>